<sequence>MAEVMELSRLLDATLGFDGTSVRAAADALDGLSSSLPRFPFHLLSIAMDAGGKTKGVRIAAAAYLKNYAGRNLEREIALSIREKDFKDQLMDALLRVEPEILKLLVEVLRLLVDLEFVKQNSWPELIPNLKLAIQESDFFSKSANCHWKTVNAFTMLQVLIRPFQYYLNPKVAVESVPAQLELLSEQILAPLLPVFHSLTGKVFDLLVSLSPDIKDADAEKILLIICKCMYFAMRSHLPSVLVPCMASFSEDLIRILNSLSLDSPTPSLNLLRLKTGKRSLLIFCSLVTRHRKHSDRLMSCIVNCSFNLVKWTSNLSKLDFPAERIVSLAFDVISHILETGPGWKIVSPWFSSLLDAAIFPALMMNEKDLSEWEEDASEYLRKNLPSDFEEISGWREDLFTVRKSALNLLGVISSSKGPPVGNISSLPSSSKRKKAGKNKTNGQRSLMGELLVLPFLSKYPVPSDANICQPNILNNYFAVLMAYAGLQDFFRVGKPGYITTLLQVRVLPLYSISGKVPYLIATANWLFGELATCLPEDMNSDVYSSLLKALTMPDLSDTSCYPVRASAAGVIAKLVENDYPPPDWLQLLQVIVARIGSDDDESCILFQLLSCLVETASESVHTYIPDMIPPVVNAIMKFLPSDMEPWPQVVEKGFASIAVMAQSWRDSTNEDGSDDRKMASSSATIGRSLSCLLQKAWLNKDKPTKVMDEEADSSVPSSCIYHSSTLLQSIILSASGNEAIRKLKLSELLLIWADQIADWNSWEESEDLSVFGCINEVIRLSGKYELSQFFSRYMPSPPAPPIPPRSIIEGIGAFICEAISRYPSATQRACSCVHAILHVPPYSDANENVKLSLVVRFSQTAFSHYRSIQSDESSSVQKSLLLVIASCYLCYPHMVEDILAKNDNGFASWASAFSSLALKTSERNLSGESELKLFVMAMVKVTERLLEQRNPAPALVHGCLTSLMEATVCLNVDAADDENDEGTEEENDDYDDDDEDEETDDEDSEDDEREETHEEFLERYAKAAADLENGITVSEGDADYEDNEPELGSLGEVDCKQLVLEMIQRHRNTLANNTWELQPELVRTFMGAFQEDPGKHQVLELAFGGL</sequence>
<reference evidence="2" key="1">
    <citation type="journal article" date="2023" name="Front. Plant Sci.">
        <title>Chromosomal-level genome assembly of Melastoma candidum provides insights into trichome evolution.</title>
        <authorList>
            <person name="Zhong Y."/>
            <person name="Wu W."/>
            <person name="Sun C."/>
            <person name="Zou P."/>
            <person name="Liu Y."/>
            <person name="Dai S."/>
            <person name="Zhou R."/>
        </authorList>
    </citation>
    <scope>NUCLEOTIDE SEQUENCE [LARGE SCALE GENOMIC DNA]</scope>
</reference>
<evidence type="ECO:0000313" key="2">
    <source>
        <dbReference type="Proteomes" id="UP001057402"/>
    </source>
</evidence>
<protein>
    <submittedName>
        <fullName evidence="1">Uncharacterized protein</fullName>
    </submittedName>
</protein>
<keyword evidence="2" id="KW-1185">Reference proteome</keyword>
<name>A0ACB9KZW0_9MYRT</name>
<organism evidence="1 2">
    <name type="scientific">Melastoma candidum</name>
    <dbReference type="NCBI Taxonomy" id="119954"/>
    <lineage>
        <taxon>Eukaryota</taxon>
        <taxon>Viridiplantae</taxon>
        <taxon>Streptophyta</taxon>
        <taxon>Embryophyta</taxon>
        <taxon>Tracheophyta</taxon>
        <taxon>Spermatophyta</taxon>
        <taxon>Magnoliopsida</taxon>
        <taxon>eudicotyledons</taxon>
        <taxon>Gunneridae</taxon>
        <taxon>Pentapetalae</taxon>
        <taxon>rosids</taxon>
        <taxon>malvids</taxon>
        <taxon>Myrtales</taxon>
        <taxon>Melastomataceae</taxon>
        <taxon>Melastomatoideae</taxon>
        <taxon>Melastomateae</taxon>
        <taxon>Melastoma</taxon>
    </lineage>
</organism>
<dbReference type="Proteomes" id="UP001057402">
    <property type="component" value="Chromosome 12"/>
</dbReference>
<comment type="caution">
    <text evidence="1">The sequence shown here is derived from an EMBL/GenBank/DDBJ whole genome shotgun (WGS) entry which is preliminary data.</text>
</comment>
<gene>
    <name evidence="1" type="ORF">MLD38_038747</name>
</gene>
<evidence type="ECO:0000313" key="1">
    <source>
        <dbReference type="EMBL" id="KAI4303070.1"/>
    </source>
</evidence>
<dbReference type="EMBL" id="CM042891">
    <property type="protein sequence ID" value="KAI4303070.1"/>
    <property type="molecule type" value="Genomic_DNA"/>
</dbReference>
<accession>A0ACB9KZW0</accession>
<proteinExistence type="predicted"/>